<dbReference type="RefSeq" id="WP_129755685.1">
    <property type="nucleotide sequence ID" value="NZ_JAFKAA010000002.1"/>
</dbReference>
<dbReference type="EMBL" id="RZIG01000002">
    <property type="protein sequence ID" value="RYJ10544.1"/>
    <property type="molecule type" value="Genomic_DNA"/>
</dbReference>
<keyword evidence="1" id="KW-1133">Transmembrane helix</keyword>
<feature type="transmembrane region" description="Helical" evidence="1">
    <location>
        <begin position="18"/>
        <end position="35"/>
    </location>
</feature>
<name>A0A482T2F3_HALHI</name>
<dbReference type="Proteomes" id="UP000293535">
    <property type="component" value="Unassembled WGS sequence"/>
</dbReference>
<sequence length="99" mass="10922">MAEMDIDDEIDRLVNFDHWETVILVAVGFILPMLIKNTIEGRGLFDLPDEAYGVITMLATGFLLDGDYRVYSGMGAGVYSVDKFLARIGVKSTLQNMGA</sequence>
<organism evidence="2 3">
    <name type="scientific">Haloarcula hispanica</name>
    <dbReference type="NCBI Taxonomy" id="51589"/>
    <lineage>
        <taxon>Archaea</taxon>
        <taxon>Methanobacteriati</taxon>
        <taxon>Methanobacteriota</taxon>
        <taxon>Stenosarchaea group</taxon>
        <taxon>Halobacteria</taxon>
        <taxon>Halobacteriales</taxon>
        <taxon>Haloarculaceae</taxon>
        <taxon>Haloarcula</taxon>
    </lineage>
</organism>
<evidence type="ECO:0000313" key="2">
    <source>
        <dbReference type="EMBL" id="RYJ10544.1"/>
    </source>
</evidence>
<keyword evidence="1" id="KW-0812">Transmembrane</keyword>
<evidence type="ECO:0000256" key="1">
    <source>
        <dbReference type="SAM" id="Phobius"/>
    </source>
</evidence>
<reference evidence="2 3" key="1">
    <citation type="submission" date="2018-12" db="EMBL/GenBank/DDBJ databases">
        <title>Draft genome sequence of Haloarcula hispinica strain 18.1, an halophilic archaeon isolated from Chott El Jerid of Southern Tunisia.</title>
        <authorList>
            <person name="Najjari A."/>
            <person name="Ben Dhia O."/>
            <person name="Ferjani R."/>
            <person name="Mahjoubi M."/>
            <person name="Sghaier H."/>
            <person name="Elshahed M."/>
            <person name="Ouzari H.I."/>
            <person name="Cherid A."/>
            <person name="Youssef N."/>
        </authorList>
    </citation>
    <scope>NUCLEOTIDE SEQUENCE [LARGE SCALE GENOMIC DNA]</scope>
    <source>
        <strain evidence="2 3">18.1</strain>
    </source>
</reference>
<keyword evidence="1" id="KW-0472">Membrane</keyword>
<evidence type="ECO:0000313" key="3">
    <source>
        <dbReference type="Proteomes" id="UP000293535"/>
    </source>
</evidence>
<accession>A0A482T2F3</accession>
<gene>
    <name evidence="2" type="ORF">ELS20_11435</name>
</gene>
<dbReference type="AlphaFoldDB" id="A0A482T2F3"/>
<proteinExistence type="predicted"/>
<comment type="caution">
    <text evidence="2">The sequence shown here is derived from an EMBL/GenBank/DDBJ whole genome shotgun (WGS) entry which is preliminary data.</text>
</comment>
<protein>
    <submittedName>
        <fullName evidence="2">Uncharacterized protein</fullName>
    </submittedName>
</protein>